<keyword evidence="1" id="KW-1133">Transmembrane helix</keyword>
<feature type="transmembrane region" description="Helical" evidence="1">
    <location>
        <begin position="218"/>
        <end position="237"/>
    </location>
</feature>
<reference evidence="2 3" key="1">
    <citation type="submission" date="2018-06" db="EMBL/GenBank/DDBJ databases">
        <authorList>
            <consortium name="Pathogen Informatics"/>
            <person name="Doyle S."/>
        </authorList>
    </citation>
    <scope>NUCLEOTIDE SEQUENCE [LARGE SCALE GENOMIC DNA]</scope>
    <source>
        <strain evidence="2 3">NCTC12112</strain>
    </source>
</reference>
<dbReference type="AlphaFoldDB" id="A0AAX2JDN5"/>
<feature type="transmembrane region" description="Helical" evidence="1">
    <location>
        <begin position="66"/>
        <end position="88"/>
    </location>
</feature>
<organism evidence="2 3">
    <name type="scientific">Fusobacterium ulcerans</name>
    <dbReference type="NCBI Taxonomy" id="861"/>
    <lineage>
        <taxon>Bacteria</taxon>
        <taxon>Fusobacteriati</taxon>
        <taxon>Fusobacteriota</taxon>
        <taxon>Fusobacteriia</taxon>
        <taxon>Fusobacteriales</taxon>
        <taxon>Fusobacteriaceae</taxon>
        <taxon>Fusobacterium</taxon>
    </lineage>
</organism>
<feature type="transmembrane region" description="Helical" evidence="1">
    <location>
        <begin position="291"/>
        <end position="310"/>
    </location>
</feature>
<feature type="transmembrane region" description="Helical" evidence="1">
    <location>
        <begin position="12"/>
        <end position="30"/>
    </location>
</feature>
<feature type="transmembrane region" description="Helical" evidence="1">
    <location>
        <begin position="141"/>
        <end position="167"/>
    </location>
</feature>
<feature type="transmembrane region" description="Helical" evidence="1">
    <location>
        <begin position="173"/>
        <end position="206"/>
    </location>
</feature>
<feature type="transmembrane region" description="Helical" evidence="1">
    <location>
        <begin position="322"/>
        <end position="346"/>
    </location>
</feature>
<dbReference type="KEGG" id="ful:C4N20_04095"/>
<evidence type="ECO:0000256" key="1">
    <source>
        <dbReference type="SAM" id="Phobius"/>
    </source>
</evidence>
<feature type="transmembrane region" description="Helical" evidence="1">
    <location>
        <begin position="36"/>
        <end position="54"/>
    </location>
</feature>
<dbReference type="Proteomes" id="UP000249008">
    <property type="component" value="Chromosome 1"/>
</dbReference>
<proteinExistence type="predicted"/>
<gene>
    <name evidence="2" type="ORF">NCTC12112_02702</name>
</gene>
<dbReference type="GO" id="GO:0016874">
    <property type="term" value="F:ligase activity"/>
    <property type="evidence" value="ECO:0007669"/>
    <property type="project" value="UniProtKB-KW"/>
</dbReference>
<keyword evidence="2" id="KW-0436">Ligase</keyword>
<evidence type="ECO:0000313" key="3">
    <source>
        <dbReference type="Proteomes" id="UP000249008"/>
    </source>
</evidence>
<keyword evidence="1" id="KW-0472">Membrane</keyword>
<dbReference type="EMBL" id="LS483487">
    <property type="protein sequence ID" value="SQJ12405.1"/>
    <property type="molecule type" value="Genomic_DNA"/>
</dbReference>
<evidence type="ECO:0000313" key="2">
    <source>
        <dbReference type="EMBL" id="SQJ12405.1"/>
    </source>
</evidence>
<accession>A0AAX2JDN5</accession>
<sequence>MVKKKLNEINCGFLLLIIFFNFYMFSIYLWEEYRMIKLISIVILLFFSLIPFFIDEKIKKKDLKIIIFLIIFILILPKFYISFYIIIISKFIKNNKRLKFLLFLSVFFYLLTLLLNKLGYLETNNLKSAIRYFEDFKVFRYTLGFVHPNTAMSLLLPIFFLLYYLYYDKVKILISIFIFLIGKIVFNYTYSRTTFLLILLFIFLILVDEKYIEKLKRIFLLEGGIIIFFTFFLPYYFRNTFLNKLFSGRLILFYNYLTKSQITIFGNKEIIECYKIYPLDNVYLRTLFENGIIGFISLNILIFYVMKILFRNKDYKAVKIFSIVLIFGFMESTALFYYFNIIYFIIPDYIFTEKE</sequence>
<feature type="transmembrane region" description="Helical" evidence="1">
    <location>
        <begin position="100"/>
        <end position="120"/>
    </location>
</feature>
<keyword evidence="1" id="KW-0812">Transmembrane</keyword>
<name>A0AAX2JDN5_9FUSO</name>
<protein>
    <submittedName>
        <fullName evidence="2">Lipid A core - O-antigen ligase and related enzymes</fullName>
    </submittedName>
</protein>